<dbReference type="PANTHER" id="PTHR14189">
    <property type="entry name" value="PROTEIN PHOSPHATASE METHYLESTERASE-1 RELATED"/>
    <property type="match status" value="1"/>
</dbReference>
<dbReference type="EMBL" id="KN832986">
    <property type="protein sequence ID" value="KIM85085.1"/>
    <property type="molecule type" value="Genomic_DNA"/>
</dbReference>
<dbReference type="STRING" id="765440.A0A0C3FLX8"/>
<evidence type="ECO:0000256" key="4">
    <source>
        <dbReference type="ARBA" id="ARBA00022801"/>
    </source>
</evidence>
<gene>
    <name evidence="9" type="ORF">PILCRDRAFT_817919</name>
</gene>
<dbReference type="Proteomes" id="UP000054166">
    <property type="component" value="Unassembled WGS sequence"/>
</dbReference>
<dbReference type="OrthoDB" id="194865at2759"/>
<evidence type="ECO:0000256" key="1">
    <source>
        <dbReference type="ARBA" id="ARBA00008645"/>
    </source>
</evidence>
<protein>
    <recommendedName>
        <fullName evidence="2 6">Protein phosphatase methylesterase 1</fullName>
        <shortName evidence="6">PME-1</shortName>
        <ecNumber evidence="6">3.1.1.-</ecNumber>
    </recommendedName>
</protein>
<accession>A0A0C3FLX8</accession>
<keyword evidence="10" id="KW-1185">Reference proteome</keyword>
<dbReference type="AlphaFoldDB" id="A0A0C3FLX8"/>
<dbReference type="SUPFAM" id="SSF53474">
    <property type="entry name" value="alpha/beta-Hydrolases"/>
    <property type="match status" value="1"/>
</dbReference>
<feature type="domain" description="AB hydrolase-1" evidence="8">
    <location>
        <begin position="109"/>
        <end position="300"/>
    </location>
</feature>
<dbReference type="Gene3D" id="3.40.50.1820">
    <property type="entry name" value="alpha/beta hydrolase"/>
    <property type="match status" value="1"/>
</dbReference>
<dbReference type="Pfam" id="PF12697">
    <property type="entry name" value="Abhydrolase_6"/>
    <property type="match status" value="1"/>
</dbReference>
<evidence type="ECO:0000256" key="7">
    <source>
        <dbReference type="SAM" id="MobiDB-lite"/>
    </source>
</evidence>
<evidence type="ECO:0000256" key="6">
    <source>
        <dbReference type="PIRNR" id="PIRNR022950"/>
    </source>
</evidence>
<sequence>MSDLYRSAISARISKLPHLPSLANSEDDEQEQDETEDYVGMLPGSGMGPPALPARSSRARKAPNASFAPISAAAFFAEAAQSSVPSAQLDFRIYHTPPKATDGTGTVMICHHGAGTSGLSFACFAKEVSGMTKGECGVLALDARRHGKTTSTSSTPDSDLSIDVLTSDLLALLQILYPTPAAAPTFILVGHSMGGSVVVRTCPLLLERKYRVGGVAVLDVVEGSAIEALPHMHSLLNARPDGFDSPEEAIEWHVTTNAIRNPISARVSVPSMIMPTTSPSPAAPAYEWRTTLRSTAPYWTSA</sequence>
<dbReference type="FunCoup" id="A0A0C3FLX8">
    <property type="interactions" value="537"/>
</dbReference>
<evidence type="ECO:0000313" key="9">
    <source>
        <dbReference type="EMBL" id="KIM85085.1"/>
    </source>
</evidence>
<evidence type="ECO:0000256" key="3">
    <source>
        <dbReference type="ARBA" id="ARBA00022487"/>
    </source>
</evidence>
<feature type="region of interest" description="Disordered" evidence="7">
    <location>
        <begin position="20"/>
        <end position="59"/>
    </location>
</feature>
<dbReference type="HOGENOM" id="CLU_024818_1_0_1"/>
<evidence type="ECO:0000256" key="2">
    <source>
        <dbReference type="ARBA" id="ARBA00020672"/>
    </source>
</evidence>
<dbReference type="InterPro" id="IPR016812">
    <property type="entry name" value="PPase_methylesterase_euk"/>
</dbReference>
<organism evidence="9 10">
    <name type="scientific">Piloderma croceum (strain F 1598)</name>
    <dbReference type="NCBI Taxonomy" id="765440"/>
    <lineage>
        <taxon>Eukaryota</taxon>
        <taxon>Fungi</taxon>
        <taxon>Dikarya</taxon>
        <taxon>Basidiomycota</taxon>
        <taxon>Agaricomycotina</taxon>
        <taxon>Agaricomycetes</taxon>
        <taxon>Agaricomycetidae</taxon>
        <taxon>Atheliales</taxon>
        <taxon>Atheliaceae</taxon>
        <taxon>Piloderma</taxon>
    </lineage>
</organism>
<evidence type="ECO:0000313" key="10">
    <source>
        <dbReference type="Proteomes" id="UP000054166"/>
    </source>
</evidence>
<comment type="function">
    <text evidence="6">Demethylates proteins that have been reversibly carboxymethylated.</text>
</comment>
<dbReference type="PANTHER" id="PTHR14189:SF0">
    <property type="entry name" value="PROTEIN PHOSPHATASE METHYLESTERASE 1"/>
    <property type="match status" value="1"/>
</dbReference>
<dbReference type="EC" id="3.1.1.-" evidence="6"/>
<proteinExistence type="inferred from homology"/>
<comment type="catalytic activity">
    <reaction evidence="5">
        <text>[phosphatase 2A protein]-C-terminal L-leucine methyl ester + H2O = [phosphatase 2A protein]-C-terminal L-leucine + methanol + H(+)</text>
        <dbReference type="Rhea" id="RHEA:48548"/>
        <dbReference type="Rhea" id="RHEA-COMP:12134"/>
        <dbReference type="Rhea" id="RHEA-COMP:12135"/>
        <dbReference type="ChEBI" id="CHEBI:15377"/>
        <dbReference type="ChEBI" id="CHEBI:15378"/>
        <dbReference type="ChEBI" id="CHEBI:17790"/>
        <dbReference type="ChEBI" id="CHEBI:90516"/>
        <dbReference type="ChEBI" id="CHEBI:90517"/>
        <dbReference type="EC" id="3.1.1.89"/>
    </reaction>
</comment>
<dbReference type="PIRSF" id="PIRSF022950">
    <property type="entry name" value="PPase_methylesterase_euk"/>
    <property type="match status" value="1"/>
</dbReference>
<keyword evidence="4 6" id="KW-0378">Hydrolase</keyword>
<dbReference type="InterPro" id="IPR029058">
    <property type="entry name" value="AB_hydrolase_fold"/>
</dbReference>
<name>A0A0C3FLX8_PILCF</name>
<evidence type="ECO:0000259" key="8">
    <source>
        <dbReference type="Pfam" id="PF12697"/>
    </source>
</evidence>
<evidence type="ECO:0000256" key="5">
    <source>
        <dbReference type="ARBA" id="ARBA00049203"/>
    </source>
</evidence>
<reference evidence="9 10" key="1">
    <citation type="submission" date="2014-04" db="EMBL/GenBank/DDBJ databases">
        <authorList>
            <consortium name="DOE Joint Genome Institute"/>
            <person name="Kuo A."/>
            <person name="Tarkka M."/>
            <person name="Buscot F."/>
            <person name="Kohler A."/>
            <person name="Nagy L.G."/>
            <person name="Floudas D."/>
            <person name="Copeland A."/>
            <person name="Barry K.W."/>
            <person name="Cichocki N."/>
            <person name="Veneault-Fourrey C."/>
            <person name="LaButti K."/>
            <person name="Lindquist E.A."/>
            <person name="Lipzen A."/>
            <person name="Lundell T."/>
            <person name="Morin E."/>
            <person name="Murat C."/>
            <person name="Sun H."/>
            <person name="Tunlid A."/>
            <person name="Henrissat B."/>
            <person name="Grigoriev I.V."/>
            <person name="Hibbett D.S."/>
            <person name="Martin F."/>
            <person name="Nordberg H.P."/>
            <person name="Cantor M.N."/>
            <person name="Hua S.X."/>
        </authorList>
    </citation>
    <scope>NUCLEOTIDE SEQUENCE [LARGE SCALE GENOMIC DNA]</scope>
    <source>
        <strain evidence="9 10">F 1598</strain>
    </source>
</reference>
<dbReference type="GO" id="GO:0051723">
    <property type="term" value="F:protein methylesterase activity"/>
    <property type="evidence" value="ECO:0007669"/>
    <property type="project" value="UniProtKB-EC"/>
</dbReference>
<reference evidence="10" key="2">
    <citation type="submission" date="2015-01" db="EMBL/GenBank/DDBJ databases">
        <title>Evolutionary Origins and Diversification of the Mycorrhizal Mutualists.</title>
        <authorList>
            <consortium name="DOE Joint Genome Institute"/>
            <consortium name="Mycorrhizal Genomics Consortium"/>
            <person name="Kohler A."/>
            <person name="Kuo A."/>
            <person name="Nagy L.G."/>
            <person name="Floudas D."/>
            <person name="Copeland A."/>
            <person name="Barry K.W."/>
            <person name="Cichocki N."/>
            <person name="Veneault-Fourrey C."/>
            <person name="LaButti K."/>
            <person name="Lindquist E.A."/>
            <person name="Lipzen A."/>
            <person name="Lundell T."/>
            <person name="Morin E."/>
            <person name="Murat C."/>
            <person name="Riley R."/>
            <person name="Ohm R."/>
            <person name="Sun H."/>
            <person name="Tunlid A."/>
            <person name="Henrissat B."/>
            <person name="Grigoriev I.V."/>
            <person name="Hibbett D.S."/>
            <person name="Martin F."/>
        </authorList>
    </citation>
    <scope>NUCLEOTIDE SEQUENCE [LARGE SCALE GENOMIC DNA]</scope>
    <source>
        <strain evidence="10">F 1598</strain>
    </source>
</reference>
<comment type="similarity">
    <text evidence="1 6">Belongs to the AB hydrolase superfamily.</text>
</comment>
<dbReference type="InterPro" id="IPR000073">
    <property type="entry name" value="AB_hydrolase_1"/>
</dbReference>
<dbReference type="InParanoid" id="A0A0C3FLX8"/>
<feature type="compositionally biased region" description="Acidic residues" evidence="7">
    <location>
        <begin position="25"/>
        <end position="37"/>
    </location>
</feature>
<keyword evidence="3 6" id="KW-0719">Serine esterase</keyword>